<comment type="subcellular location">
    <subcellularLocation>
        <location evidence="1">Cell membrane</location>
        <topology evidence="1">Multi-pass membrane protein</topology>
    </subcellularLocation>
</comment>
<dbReference type="EMBL" id="CAFBMK010000161">
    <property type="protein sequence ID" value="CAB4930645.1"/>
    <property type="molecule type" value="Genomic_DNA"/>
</dbReference>
<feature type="transmembrane region" description="Helical" evidence="8">
    <location>
        <begin position="327"/>
        <end position="345"/>
    </location>
</feature>
<dbReference type="GO" id="GO:0033214">
    <property type="term" value="P:siderophore-iron import into cell"/>
    <property type="evidence" value="ECO:0007669"/>
    <property type="project" value="TreeGrafter"/>
</dbReference>
<keyword evidence="4" id="KW-1003">Cell membrane</keyword>
<feature type="transmembrane region" description="Helical" evidence="8">
    <location>
        <begin position="169"/>
        <end position="190"/>
    </location>
</feature>
<feature type="transmembrane region" description="Helical" evidence="8">
    <location>
        <begin position="263"/>
        <end position="287"/>
    </location>
</feature>
<protein>
    <submittedName>
        <fullName evidence="9">Unannotated protein</fullName>
    </submittedName>
</protein>
<evidence type="ECO:0000256" key="4">
    <source>
        <dbReference type="ARBA" id="ARBA00022475"/>
    </source>
</evidence>
<dbReference type="PANTHER" id="PTHR30472">
    <property type="entry name" value="FERRIC ENTEROBACTIN TRANSPORT SYSTEM PERMEASE PROTEIN"/>
    <property type="match status" value="1"/>
</dbReference>
<feature type="transmembrane region" description="Helical" evidence="8">
    <location>
        <begin position="211"/>
        <end position="232"/>
    </location>
</feature>
<feature type="transmembrane region" description="Helical" evidence="8">
    <location>
        <begin position="140"/>
        <end position="157"/>
    </location>
</feature>
<dbReference type="Pfam" id="PF01032">
    <property type="entry name" value="FecCD"/>
    <property type="match status" value="1"/>
</dbReference>
<proteinExistence type="inferred from homology"/>
<feature type="transmembrane region" description="Helical" evidence="8">
    <location>
        <begin position="83"/>
        <end position="102"/>
    </location>
</feature>
<organism evidence="9">
    <name type="scientific">freshwater metagenome</name>
    <dbReference type="NCBI Taxonomy" id="449393"/>
    <lineage>
        <taxon>unclassified sequences</taxon>
        <taxon>metagenomes</taxon>
        <taxon>ecological metagenomes</taxon>
    </lineage>
</organism>
<evidence type="ECO:0000256" key="3">
    <source>
        <dbReference type="ARBA" id="ARBA00022448"/>
    </source>
</evidence>
<keyword evidence="6 8" id="KW-1133">Transmembrane helix</keyword>
<comment type="similarity">
    <text evidence="2">Belongs to the binding-protein-dependent transport system permease family. FecCD subfamily.</text>
</comment>
<dbReference type="GO" id="GO:0005886">
    <property type="term" value="C:plasma membrane"/>
    <property type="evidence" value="ECO:0007669"/>
    <property type="project" value="UniProtKB-SubCell"/>
</dbReference>
<accession>A0A6J7IIQ7</accession>
<name>A0A6J7IIQ7_9ZZZZ</name>
<evidence type="ECO:0000256" key="6">
    <source>
        <dbReference type="ARBA" id="ARBA00022989"/>
    </source>
</evidence>
<evidence type="ECO:0000256" key="8">
    <source>
        <dbReference type="SAM" id="Phobius"/>
    </source>
</evidence>
<keyword evidence="3" id="KW-0813">Transport</keyword>
<dbReference type="InterPro" id="IPR000522">
    <property type="entry name" value="ABC_transptr_permease_BtuC"/>
</dbReference>
<dbReference type="Gene3D" id="1.10.3470.10">
    <property type="entry name" value="ABC transporter involved in vitamin B12 uptake, BtuC"/>
    <property type="match status" value="1"/>
</dbReference>
<evidence type="ECO:0000256" key="1">
    <source>
        <dbReference type="ARBA" id="ARBA00004651"/>
    </source>
</evidence>
<dbReference type="SUPFAM" id="SSF81345">
    <property type="entry name" value="ABC transporter involved in vitamin B12 uptake, BtuC"/>
    <property type="match status" value="1"/>
</dbReference>
<dbReference type="GO" id="GO:0022857">
    <property type="term" value="F:transmembrane transporter activity"/>
    <property type="evidence" value="ECO:0007669"/>
    <property type="project" value="InterPro"/>
</dbReference>
<feature type="transmembrane region" description="Helical" evidence="8">
    <location>
        <begin position="299"/>
        <end position="321"/>
    </location>
</feature>
<evidence type="ECO:0000256" key="7">
    <source>
        <dbReference type="ARBA" id="ARBA00023136"/>
    </source>
</evidence>
<keyword evidence="5 8" id="KW-0812">Transmembrane</keyword>
<dbReference type="PANTHER" id="PTHR30472:SF1">
    <property type="entry name" value="FE(3+) DICITRATE TRANSPORT SYSTEM PERMEASE PROTEIN FECC-RELATED"/>
    <property type="match status" value="1"/>
</dbReference>
<feature type="transmembrane region" description="Helical" evidence="8">
    <location>
        <begin position="114"/>
        <end position="133"/>
    </location>
</feature>
<dbReference type="InterPro" id="IPR037294">
    <property type="entry name" value="ABC_BtuC-like"/>
</dbReference>
<sequence length="353" mass="36096">MSVTVPTRAPVVAADAAVAPRRASPLLGLGLVLSLVALLVVIVLSVSVGSRTIPLDRVWSLVLSPDGSDEAIIVQDLRIPRTLLGLLVGGALGLAGALMQALTRNPLADPGILGVNAGAAAMVVTGIAIFGYVEPTVQVWFAFLGAGLATVIVYGVASRGSSGATPVRLALAGIALTFALYAVVQGITTLKPQVFNQYRFWQVGSLSGHDASITAQVAPFIGIGIVLALLLARPLNTLALGDDLSRSLGANIARTRALGALSITLLCGAATAAAGPIAFIGLTVPHVARAIAGPDQRWVLPYSLVLAPTLLLGADVVGRVVTRPGELQVAIVTAVIGAPVFIAIVRRRRIAQL</sequence>
<dbReference type="AlphaFoldDB" id="A0A6J7IIQ7"/>
<reference evidence="9" key="1">
    <citation type="submission" date="2020-05" db="EMBL/GenBank/DDBJ databases">
        <authorList>
            <person name="Chiriac C."/>
            <person name="Salcher M."/>
            <person name="Ghai R."/>
            <person name="Kavagutti S V."/>
        </authorList>
    </citation>
    <scope>NUCLEOTIDE SEQUENCE</scope>
</reference>
<dbReference type="CDD" id="cd06550">
    <property type="entry name" value="TM_ABC_iron-siderophores_like"/>
    <property type="match status" value="1"/>
</dbReference>
<evidence type="ECO:0000256" key="5">
    <source>
        <dbReference type="ARBA" id="ARBA00022692"/>
    </source>
</evidence>
<evidence type="ECO:0000256" key="2">
    <source>
        <dbReference type="ARBA" id="ARBA00007935"/>
    </source>
</evidence>
<gene>
    <name evidence="9" type="ORF">UFOPK3564_02355</name>
</gene>
<dbReference type="FunFam" id="1.10.3470.10:FF:000001">
    <property type="entry name" value="Vitamin B12 ABC transporter permease BtuC"/>
    <property type="match status" value="1"/>
</dbReference>
<evidence type="ECO:0000313" key="9">
    <source>
        <dbReference type="EMBL" id="CAB4930645.1"/>
    </source>
</evidence>
<keyword evidence="7 8" id="KW-0472">Membrane</keyword>
<feature type="transmembrane region" description="Helical" evidence="8">
    <location>
        <begin position="26"/>
        <end position="48"/>
    </location>
</feature>